<dbReference type="SMART" id="SM01134">
    <property type="entry name" value="DeoRC"/>
    <property type="match status" value="1"/>
</dbReference>
<dbReference type="PROSITE" id="PS51000">
    <property type="entry name" value="HTH_DEOR_2"/>
    <property type="match status" value="1"/>
</dbReference>
<dbReference type="PANTHER" id="PTHR30363">
    <property type="entry name" value="HTH-TYPE TRANSCRIPTIONAL REGULATOR SRLR-RELATED"/>
    <property type="match status" value="1"/>
</dbReference>
<dbReference type="PRINTS" id="PR00037">
    <property type="entry name" value="HTHLACR"/>
</dbReference>
<protein>
    <submittedName>
        <fullName evidence="5">DeoR family transcriptional regulator</fullName>
    </submittedName>
</protein>
<keyword evidence="1" id="KW-0805">Transcription regulation</keyword>
<keyword evidence="2" id="KW-0238">DNA-binding</keyword>
<dbReference type="Gene3D" id="3.40.50.1360">
    <property type="match status" value="1"/>
</dbReference>
<accession>A0A1S7TSW5</accession>
<dbReference type="SUPFAM" id="SSF100950">
    <property type="entry name" value="NagB/RpiA/CoA transferase-like"/>
    <property type="match status" value="1"/>
</dbReference>
<evidence type="ECO:0000256" key="2">
    <source>
        <dbReference type="ARBA" id="ARBA00023125"/>
    </source>
</evidence>
<dbReference type="Gene3D" id="1.10.10.10">
    <property type="entry name" value="Winged helix-like DNA-binding domain superfamily/Winged helix DNA-binding domain"/>
    <property type="match status" value="1"/>
</dbReference>
<dbReference type="GO" id="GO:0003700">
    <property type="term" value="F:DNA-binding transcription factor activity"/>
    <property type="evidence" value="ECO:0007669"/>
    <property type="project" value="InterPro"/>
</dbReference>
<evidence type="ECO:0000256" key="3">
    <source>
        <dbReference type="ARBA" id="ARBA00023163"/>
    </source>
</evidence>
<keyword evidence="3" id="KW-0804">Transcription</keyword>
<dbReference type="InterPro" id="IPR014036">
    <property type="entry name" value="DeoR-like_C"/>
</dbReference>
<gene>
    <name evidence="5" type="ORF">AGR7A_Lc10072</name>
</gene>
<dbReference type="InterPro" id="IPR001034">
    <property type="entry name" value="DeoR_HTH"/>
</dbReference>
<dbReference type="SMART" id="SM00420">
    <property type="entry name" value="HTH_DEOR"/>
    <property type="match status" value="1"/>
</dbReference>
<organism evidence="5 6">
    <name type="scientific">Agrobacterium deltaense NCPPB 1641</name>
    <dbReference type="NCBI Taxonomy" id="1183425"/>
    <lineage>
        <taxon>Bacteria</taxon>
        <taxon>Pseudomonadati</taxon>
        <taxon>Pseudomonadota</taxon>
        <taxon>Alphaproteobacteria</taxon>
        <taxon>Hyphomicrobiales</taxon>
        <taxon>Rhizobiaceae</taxon>
        <taxon>Rhizobium/Agrobacterium group</taxon>
        <taxon>Agrobacterium</taxon>
    </lineage>
</organism>
<dbReference type="Pfam" id="PF08220">
    <property type="entry name" value="HTH_DeoR"/>
    <property type="match status" value="1"/>
</dbReference>
<dbReference type="InterPro" id="IPR037171">
    <property type="entry name" value="NagB/RpiA_transferase-like"/>
</dbReference>
<evidence type="ECO:0000259" key="4">
    <source>
        <dbReference type="PROSITE" id="PS51000"/>
    </source>
</evidence>
<dbReference type="SUPFAM" id="SSF46785">
    <property type="entry name" value="Winged helix' DNA-binding domain"/>
    <property type="match status" value="1"/>
</dbReference>
<dbReference type="InterPro" id="IPR036390">
    <property type="entry name" value="WH_DNA-bd_sf"/>
</dbReference>
<feature type="domain" description="HTH deoR-type" evidence="4">
    <location>
        <begin position="12"/>
        <end position="67"/>
    </location>
</feature>
<dbReference type="InterPro" id="IPR036388">
    <property type="entry name" value="WH-like_DNA-bd_sf"/>
</dbReference>
<dbReference type="EMBL" id="FCNP01000030">
    <property type="protein sequence ID" value="CVI57377.1"/>
    <property type="molecule type" value="Genomic_DNA"/>
</dbReference>
<comment type="caution">
    <text evidence="5">The sequence shown here is derived from an EMBL/GenBank/DDBJ whole genome shotgun (WGS) entry which is preliminary data.</text>
</comment>
<proteinExistence type="predicted"/>
<evidence type="ECO:0000313" key="5">
    <source>
        <dbReference type="EMBL" id="CVI57377.1"/>
    </source>
</evidence>
<dbReference type="GO" id="GO:0003677">
    <property type="term" value="F:DNA binding"/>
    <property type="evidence" value="ECO:0007669"/>
    <property type="project" value="UniProtKB-KW"/>
</dbReference>
<dbReference type="RefSeq" id="WP_080853362.1">
    <property type="nucleotide sequence ID" value="NZ_LT009776.1"/>
</dbReference>
<dbReference type="Proteomes" id="UP000192140">
    <property type="component" value="Unassembled WGS sequence"/>
</dbReference>
<dbReference type="PROSITE" id="PS00894">
    <property type="entry name" value="HTH_DEOR_1"/>
    <property type="match status" value="1"/>
</dbReference>
<dbReference type="InterPro" id="IPR050313">
    <property type="entry name" value="Carb_Metab_HTH_regulators"/>
</dbReference>
<dbReference type="InterPro" id="IPR018356">
    <property type="entry name" value="Tscrpt_reg_HTH_DeoR_CS"/>
</dbReference>
<reference evidence="5" key="1">
    <citation type="submission" date="2016-01" db="EMBL/GenBank/DDBJ databases">
        <authorList>
            <person name="Regsiter A."/>
            <person name="william w."/>
        </authorList>
    </citation>
    <scope>NUCLEOTIDE SEQUENCE</scope>
    <source>
        <strain evidence="5">NCPPB 1641</strain>
    </source>
</reference>
<dbReference type="Pfam" id="PF00455">
    <property type="entry name" value="DeoRC"/>
    <property type="match status" value="1"/>
</dbReference>
<name>A0A1S7TSW5_9HYPH</name>
<evidence type="ECO:0000313" key="6">
    <source>
        <dbReference type="Proteomes" id="UP000192140"/>
    </source>
</evidence>
<keyword evidence="6" id="KW-1185">Reference proteome</keyword>
<dbReference type="AlphaFoldDB" id="A0A1S7TSW5"/>
<evidence type="ECO:0000256" key="1">
    <source>
        <dbReference type="ARBA" id="ARBA00023015"/>
    </source>
</evidence>
<sequence>MESSSKRVDMVPAKRRALILEHLRINGAAGIQELADTIGGSQSTVRRDLEHLVEKGYLERTHGGAHLLQPMRATFEREMTVNAALQHAEKVAIGREAAERLSAGDSVIFDSSSTVMEAVRAAAERDLPLTVVTNSLQIADFAADIKSWRTILPGGTVRPGHRHLAGEPGESFIKTLHADICMTGASAVTGTLLTETSLEVASLKRAMIAAARRTVLLVDSSKFAAPGFCTLSDISEIDEVITDNGISQDAMTSLKATECKVTLVSPAAPAPLA</sequence>
<dbReference type="PANTHER" id="PTHR30363:SF44">
    <property type="entry name" value="AGA OPERON TRANSCRIPTIONAL REPRESSOR-RELATED"/>
    <property type="match status" value="1"/>
</dbReference>